<dbReference type="Pfam" id="PF12730">
    <property type="entry name" value="ABC2_membrane_4"/>
    <property type="match status" value="1"/>
</dbReference>
<evidence type="ECO:0008006" key="2">
    <source>
        <dbReference type="Google" id="ProtNLM"/>
    </source>
</evidence>
<comment type="caution">
    <text evidence="1">The sequence shown here is derived from an EMBL/GenBank/DDBJ whole genome shotgun (WGS) entry which is preliminary data.</text>
</comment>
<dbReference type="AlphaFoldDB" id="A0A7C2BGR5"/>
<accession>A0A7C2BGR5</accession>
<dbReference type="PANTHER" id="PTHR37305:SF1">
    <property type="entry name" value="MEMBRANE PROTEIN"/>
    <property type="match status" value="1"/>
</dbReference>
<evidence type="ECO:0000313" key="1">
    <source>
        <dbReference type="EMBL" id="HEF64668.1"/>
    </source>
</evidence>
<dbReference type="EMBL" id="DSJL01000007">
    <property type="protein sequence ID" value="HEF64668.1"/>
    <property type="molecule type" value="Genomic_DNA"/>
</dbReference>
<dbReference type="PANTHER" id="PTHR37305">
    <property type="entry name" value="INTEGRAL MEMBRANE PROTEIN-RELATED"/>
    <property type="match status" value="1"/>
</dbReference>
<protein>
    <recommendedName>
        <fullName evidence="2">ABC transporter permease</fullName>
    </recommendedName>
</protein>
<reference evidence="1" key="1">
    <citation type="journal article" date="2020" name="mSystems">
        <title>Genome- and Community-Level Interaction Insights into Carbon Utilization and Element Cycling Functions of Hydrothermarchaeota in Hydrothermal Sediment.</title>
        <authorList>
            <person name="Zhou Z."/>
            <person name="Liu Y."/>
            <person name="Xu W."/>
            <person name="Pan J."/>
            <person name="Luo Z.H."/>
            <person name="Li M."/>
        </authorList>
    </citation>
    <scope>NUCLEOTIDE SEQUENCE [LARGE SCALE GENOMIC DNA]</scope>
    <source>
        <strain evidence="1">SpSt-222</strain>
    </source>
</reference>
<sequence length="300" mass="31837">MRGLLAAEVLKVTRRPMTWIALGILLAIMATLRILLIAISFVPLPAADQQPMPVNPFVDLVTLPGALADALNFVPSTGVFALLVVAASLAGTEFAWGTIVPLLSRGASRSQLVLAKAAVTMGLIVLYLLPTVALGLLLGAVASQLHYGSIPLEWIRERWLDVLLGLVRSFWATVPYVLAATALAILFRSSALAMGTVLAYVIVEQVGLGVFQLLRPMLANTTWSWIASIIDWVLLGANANELTGLTTRAFLAGSAQLGELPATEAHPWRAALVLAAYATVFLALALAAIRRDVGTRPTSS</sequence>
<organism evidence="1">
    <name type="scientific">Thermomicrobium roseum</name>
    <dbReference type="NCBI Taxonomy" id="500"/>
    <lineage>
        <taxon>Bacteria</taxon>
        <taxon>Pseudomonadati</taxon>
        <taxon>Thermomicrobiota</taxon>
        <taxon>Thermomicrobia</taxon>
        <taxon>Thermomicrobiales</taxon>
        <taxon>Thermomicrobiaceae</taxon>
        <taxon>Thermomicrobium</taxon>
    </lineage>
</organism>
<name>A0A7C2BGR5_THERO</name>
<proteinExistence type="predicted"/>
<gene>
    <name evidence="1" type="ORF">ENP47_03550</name>
</gene>